<accession>A0A847SI73</accession>
<reference evidence="2 3" key="1">
    <citation type="submission" date="2020-04" db="EMBL/GenBank/DDBJ databases">
        <title>Draft genome of Leeia sp. IMCC25680.</title>
        <authorList>
            <person name="Song J."/>
            <person name="Cho J.-C."/>
        </authorList>
    </citation>
    <scope>NUCLEOTIDE SEQUENCE [LARGE SCALE GENOMIC DNA]</scope>
    <source>
        <strain evidence="2 3">IMCC25680</strain>
    </source>
</reference>
<dbReference type="EMBL" id="JABAIM010000005">
    <property type="protein sequence ID" value="NLR76859.1"/>
    <property type="molecule type" value="Genomic_DNA"/>
</dbReference>
<dbReference type="PROSITE" id="PS50801">
    <property type="entry name" value="STAS"/>
    <property type="match status" value="1"/>
</dbReference>
<protein>
    <submittedName>
        <fullName evidence="2">STAS domain-containing protein</fullName>
    </submittedName>
</protein>
<proteinExistence type="predicted"/>
<evidence type="ECO:0000259" key="1">
    <source>
        <dbReference type="PROSITE" id="PS50801"/>
    </source>
</evidence>
<dbReference type="PANTHER" id="PTHR35849:SF1">
    <property type="entry name" value="INTERMEMBRANE PHOSPHOLIPID TRANSPORT SYSTEM BINDING PROTEIN MLAB"/>
    <property type="match status" value="1"/>
</dbReference>
<dbReference type="PANTHER" id="PTHR35849">
    <property type="entry name" value="BLR2341 PROTEIN"/>
    <property type="match status" value="1"/>
</dbReference>
<dbReference type="Proteomes" id="UP000587991">
    <property type="component" value="Unassembled WGS sequence"/>
</dbReference>
<dbReference type="AlphaFoldDB" id="A0A847SI73"/>
<dbReference type="Pfam" id="PF13466">
    <property type="entry name" value="STAS_2"/>
    <property type="match status" value="1"/>
</dbReference>
<comment type="caution">
    <text evidence="2">The sequence shown here is derived from an EMBL/GenBank/DDBJ whole genome shotgun (WGS) entry which is preliminary data.</text>
</comment>
<name>A0A847SI73_9NEIS</name>
<evidence type="ECO:0000313" key="3">
    <source>
        <dbReference type="Proteomes" id="UP000587991"/>
    </source>
</evidence>
<gene>
    <name evidence="2" type="ORF">HF682_16950</name>
</gene>
<feature type="domain" description="STAS" evidence="1">
    <location>
        <begin position="15"/>
        <end position="101"/>
    </location>
</feature>
<dbReference type="InterPro" id="IPR002645">
    <property type="entry name" value="STAS_dom"/>
</dbReference>
<sequence length="101" mass="11010">MLKREGQTLFLPERVTLSTVTALGSAFAEALRHHQDALVLDCAQVTEVDSSAVSLLLHAHRLANEARTTLTIIHIPSNLAQLISLYHLPDLQHSPQPGPSD</sequence>
<dbReference type="RefSeq" id="WP_168878530.1">
    <property type="nucleotide sequence ID" value="NZ_JABAIM010000005.1"/>
</dbReference>
<dbReference type="InterPro" id="IPR058548">
    <property type="entry name" value="MlaB-like_STAS"/>
</dbReference>
<organism evidence="2 3">
    <name type="scientific">Leeia aquatica</name>
    <dbReference type="NCBI Taxonomy" id="2725557"/>
    <lineage>
        <taxon>Bacteria</taxon>
        <taxon>Pseudomonadati</taxon>
        <taxon>Pseudomonadota</taxon>
        <taxon>Betaproteobacteria</taxon>
        <taxon>Neisseriales</taxon>
        <taxon>Leeiaceae</taxon>
        <taxon>Leeia</taxon>
    </lineage>
</organism>
<dbReference type="InterPro" id="IPR036513">
    <property type="entry name" value="STAS_dom_sf"/>
</dbReference>
<evidence type="ECO:0000313" key="2">
    <source>
        <dbReference type="EMBL" id="NLR76859.1"/>
    </source>
</evidence>
<dbReference type="SUPFAM" id="SSF52091">
    <property type="entry name" value="SpoIIaa-like"/>
    <property type="match status" value="1"/>
</dbReference>
<dbReference type="InterPro" id="IPR052746">
    <property type="entry name" value="MlaB_ABC_Transporter"/>
</dbReference>
<keyword evidence="3" id="KW-1185">Reference proteome</keyword>
<dbReference type="CDD" id="cd07043">
    <property type="entry name" value="STAS_anti-anti-sigma_factors"/>
    <property type="match status" value="1"/>
</dbReference>
<dbReference type="Gene3D" id="3.30.750.24">
    <property type="entry name" value="STAS domain"/>
    <property type="match status" value="1"/>
</dbReference>